<dbReference type="Gene3D" id="3.10.450.50">
    <property type="match status" value="1"/>
</dbReference>
<dbReference type="Proteomes" id="UP000679179">
    <property type="component" value="Unassembled WGS sequence"/>
</dbReference>
<name>A0A919RZ51_9CLOT</name>
<accession>A0A919RZ51</accession>
<dbReference type="PANTHER" id="PTHR33747">
    <property type="entry name" value="UPF0225 PROTEIN SCO1677"/>
    <property type="match status" value="1"/>
</dbReference>
<evidence type="ECO:0008006" key="3">
    <source>
        <dbReference type="Google" id="ProtNLM"/>
    </source>
</evidence>
<keyword evidence="2" id="KW-1185">Reference proteome</keyword>
<reference evidence="1" key="1">
    <citation type="submission" date="2021-03" db="EMBL/GenBank/DDBJ databases">
        <title>Taxonomic study of Clostridium polyendosporum from meadow-gley soil under rice.</title>
        <authorList>
            <person name="Kobayashi H."/>
            <person name="Tanizawa Y."/>
            <person name="Yagura M."/>
        </authorList>
    </citation>
    <scope>NUCLEOTIDE SEQUENCE</scope>
    <source>
        <strain evidence="1">JCM 30710</strain>
    </source>
</reference>
<sequence length="167" mass="19334">MSLYSQWTDMVVNYVKTKGEAAFWAEYSSIEERIYTSILADHDTVRRASINDLAKEFDTTVEFVMGFVDGIHDSLKNSYDLEKIEADQELVFDIDLENLYFNMLDAKADYLYELPQWDAIFSVEKRKEIAKEYKESKIIRNENKVGRNDACPCGSGKKYKKCCGKDA</sequence>
<dbReference type="InterPro" id="IPR004027">
    <property type="entry name" value="SEC_C_motif"/>
</dbReference>
<comment type="caution">
    <text evidence="1">The sequence shown here is derived from an EMBL/GenBank/DDBJ whole genome shotgun (WGS) entry which is preliminary data.</text>
</comment>
<proteinExistence type="predicted"/>
<dbReference type="Pfam" id="PF02810">
    <property type="entry name" value="SEC-C"/>
    <property type="match status" value="1"/>
</dbReference>
<evidence type="ECO:0000313" key="1">
    <source>
        <dbReference type="EMBL" id="GIM28929.1"/>
    </source>
</evidence>
<dbReference type="RefSeq" id="WP_212903645.1">
    <property type="nucleotide sequence ID" value="NZ_BOPZ01000011.1"/>
</dbReference>
<protein>
    <recommendedName>
        <fullName evidence="3">SEC-C motif-containing protein</fullName>
    </recommendedName>
</protein>
<dbReference type="SUPFAM" id="SSF103642">
    <property type="entry name" value="Sec-C motif"/>
    <property type="match status" value="1"/>
</dbReference>
<evidence type="ECO:0000313" key="2">
    <source>
        <dbReference type="Proteomes" id="UP000679179"/>
    </source>
</evidence>
<gene>
    <name evidence="1" type="ORF">CPJCM30710_15950</name>
</gene>
<organism evidence="1 2">
    <name type="scientific">Clostridium polyendosporum</name>
    <dbReference type="NCBI Taxonomy" id="69208"/>
    <lineage>
        <taxon>Bacteria</taxon>
        <taxon>Bacillati</taxon>
        <taxon>Bacillota</taxon>
        <taxon>Clostridia</taxon>
        <taxon>Eubacteriales</taxon>
        <taxon>Clostridiaceae</taxon>
        <taxon>Clostridium</taxon>
    </lineage>
</organism>
<dbReference type="EMBL" id="BOPZ01000011">
    <property type="protein sequence ID" value="GIM28929.1"/>
    <property type="molecule type" value="Genomic_DNA"/>
</dbReference>
<dbReference type="AlphaFoldDB" id="A0A919RZ51"/>
<dbReference type="NCBIfam" id="NF004088">
    <property type="entry name" value="PRK05590.1"/>
    <property type="match status" value="1"/>
</dbReference>
<dbReference type="PANTHER" id="PTHR33747:SF1">
    <property type="entry name" value="ADENYLATE CYCLASE-ASSOCIATED CAP C-TERMINAL DOMAIN-CONTAINING PROTEIN"/>
    <property type="match status" value="1"/>
</dbReference>